<sequence>MASNTKLRVQVSDGDMHAYGDHCSPFANQIGIVVRNFVSPRLKGWKYASDDERKIVYKHIVRLLRGIVVIGTKTIGVIATIISSCVRCKAKTHCNLDQKEYDVKKIGSGCKRSKAGQCNRAKRLYNHHAGSRSFIARRAALNEMVRLQEAQTQQTQDDASPDDTGAPVFLTEADIRAQVLEFEDYKVEVKRLAQVMDQQAELIARLSAFLDEVMEKKSIWCHDKLSDEYTNGVKSFIELAKHHLDEDNRTRCPCRYCRNVYFQDISVVERHLWVKGFSPDYHNWIYHGEALNFQGIEMGFEEDDEAVEHDREEDDNDDIMVALQDAAGDMDIDVDAYESHIGDQDHRNKEFSGLFAEVESELYPGCTKFSALTFLVRLMHIKALNHWSNKSFSILLELLKEALPEGTKLPKSYYKAKCTLHALGLGYETIHACKWDCALFWKESAELDKCPICAEPRYKFQGTEGKRIPQKVLRYFPIIPRLQRLFTSRHTAIDMRWHKEKHPNTNGVLRHPADGEAWKHFDEQYPIFAMDPRNLQLHAATDGFNPFSNLSTSYSMWLVMLVPYNLPPWKCMKETFSMMSLLIPGLTAPGKDIDVYLRPMIDELKDLWTNGVTTYDISKKERFTMHAAVLWTIHDFPAYGTLSGWSTKGYKACPTCNEDTSSQALRSKICYMGHR</sequence>
<dbReference type="InterPro" id="IPR004242">
    <property type="entry name" value="Transposase_21"/>
</dbReference>
<gene>
    <name evidence="4" type="primary">LOC132800540</name>
</gene>
<dbReference type="PANTHER" id="PTHR10775:SF185">
    <property type="entry name" value="OS08G0208400 PROTEIN"/>
    <property type="match status" value="1"/>
</dbReference>
<dbReference type="PANTHER" id="PTHR10775">
    <property type="entry name" value="OS08G0208400 PROTEIN"/>
    <property type="match status" value="1"/>
</dbReference>
<reference evidence="3" key="1">
    <citation type="submission" date="2025-05" db="UniProtKB">
        <authorList>
            <consortium name="RefSeq"/>
        </authorList>
    </citation>
    <scope>NUCLEOTIDE SEQUENCE [LARGE SCALE GENOMIC DNA]</scope>
</reference>
<dbReference type="Pfam" id="PF13963">
    <property type="entry name" value="Transpos_assoc"/>
    <property type="match status" value="1"/>
</dbReference>
<evidence type="ECO:0000313" key="3">
    <source>
        <dbReference type="Proteomes" id="UP001652623"/>
    </source>
</evidence>
<evidence type="ECO:0000256" key="1">
    <source>
        <dbReference type="SAM" id="Phobius"/>
    </source>
</evidence>
<evidence type="ECO:0000313" key="4">
    <source>
        <dbReference type="RefSeq" id="XP_060670459.1"/>
    </source>
</evidence>
<organism evidence="3 4">
    <name type="scientific">Ziziphus jujuba</name>
    <name type="common">Chinese jujube</name>
    <name type="synonym">Ziziphus sativa</name>
    <dbReference type="NCBI Taxonomy" id="326968"/>
    <lineage>
        <taxon>Eukaryota</taxon>
        <taxon>Viridiplantae</taxon>
        <taxon>Streptophyta</taxon>
        <taxon>Embryophyta</taxon>
        <taxon>Tracheophyta</taxon>
        <taxon>Spermatophyta</taxon>
        <taxon>Magnoliopsida</taxon>
        <taxon>eudicotyledons</taxon>
        <taxon>Gunneridae</taxon>
        <taxon>Pentapetalae</taxon>
        <taxon>rosids</taxon>
        <taxon>fabids</taxon>
        <taxon>Rosales</taxon>
        <taxon>Rhamnaceae</taxon>
        <taxon>Paliureae</taxon>
        <taxon>Ziziphus</taxon>
    </lineage>
</organism>
<dbReference type="Pfam" id="PF02992">
    <property type="entry name" value="Transposase_21"/>
    <property type="match status" value="1"/>
</dbReference>
<dbReference type="RefSeq" id="XP_060670459.1">
    <property type="nucleotide sequence ID" value="XM_060814476.1"/>
</dbReference>
<keyword evidence="3" id="KW-1185">Reference proteome</keyword>
<proteinExistence type="predicted"/>
<dbReference type="GeneID" id="132800540"/>
<keyword evidence="1" id="KW-1133">Transmembrane helix</keyword>
<feature type="domain" description="Transposase-associated" evidence="2">
    <location>
        <begin position="222"/>
        <end position="289"/>
    </location>
</feature>
<dbReference type="Proteomes" id="UP001652623">
    <property type="component" value="Chromosome 1"/>
</dbReference>
<keyword evidence="1" id="KW-0812">Transmembrane</keyword>
<name>A0ABM4A164_ZIZJJ</name>
<dbReference type="InterPro" id="IPR029480">
    <property type="entry name" value="Transpos_assoc"/>
</dbReference>
<accession>A0ABM4A164</accession>
<reference evidence="4" key="2">
    <citation type="submission" date="2025-08" db="UniProtKB">
        <authorList>
            <consortium name="RefSeq"/>
        </authorList>
    </citation>
    <scope>IDENTIFICATION</scope>
    <source>
        <tissue evidence="4">Seedling</tissue>
    </source>
</reference>
<feature type="transmembrane region" description="Helical" evidence="1">
    <location>
        <begin position="63"/>
        <end position="82"/>
    </location>
</feature>
<keyword evidence="1" id="KW-0472">Membrane</keyword>
<protein>
    <submittedName>
        <fullName evidence="4">Uncharacterized protein LOC132800540</fullName>
    </submittedName>
</protein>
<evidence type="ECO:0000259" key="2">
    <source>
        <dbReference type="Pfam" id="PF13963"/>
    </source>
</evidence>